<dbReference type="Proteomes" id="UP000053864">
    <property type="component" value="Unassembled WGS sequence"/>
</dbReference>
<dbReference type="VEuPathDB" id="FungiDB:PPTG_22069"/>
<evidence type="ECO:0000313" key="1">
    <source>
        <dbReference type="EMBL" id="ETL48035.1"/>
    </source>
</evidence>
<organism evidence="1 2">
    <name type="scientific">Phytophthora nicotianae</name>
    <name type="common">Potato buckeye rot agent</name>
    <name type="synonym">Phytophthora parasitica</name>
    <dbReference type="NCBI Taxonomy" id="4792"/>
    <lineage>
        <taxon>Eukaryota</taxon>
        <taxon>Sar</taxon>
        <taxon>Stramenopiles</taxon>
        <taxon>Oomycota</taxon>
        <taxon>Peronosporomycetes</taxon>
        <taxon>Peronosporales</taxon>
        <taxon>Peronosporaceae</taxon>
        <taxon>Phytophthora</taxon>
    </lineage>
</organism>
<sequence>MKYKRSPLGLTKAERCANYTMRAAKLSMSIKVTPDLCDSMAAHTQISLTNVVEVVDQEQQEIGAIQQLVTKKPRIEWDTPWGEIYGMPSTLKHQQYRFGLR</sequence>
<gene>
    <name evidence="1" type="ORF">L916_02308</name>
</gene>
<evidence type="ECO:0000313" key="2">
    <source>
        <dbReference type="Proteomes" id="UP000053864"/>
    </source>
</evidence>
<feature type="non-terminal residue" evidence="1">
    <location>
        <position position="101"/>
    </location>
</feature>
<reference evidence="1 2" key="1">
    <citation type="submission" date="2013-11" db="EMBL/GenBank/DDBJ databases">
        <title>The Genome Sequence of Phytophthora parasitica CJ05E6.</title>
        <authorList>
            <consortium name="The Broad Institute Genomics Platform"/>
            <person name="Russ C."/>
            <person name="Tyler B."/>
            <person name="Panabieres F."/>
            <person name="Shan W."/>
            <person name="Tripathy S."/>
            <person name="Grunwald N."/>
            <person name="Machado M."/>
            <person name="Johnson C.S."/>
            <person name="Arredondo F."/>
            <person name="Hong C."/>
            <person name="Coffey M."/>
            <person name="Young S.K."/>
            <person name="Zeng Q."/>
            <person name="Gargeya S."/>
            <person name="Fitzgerald M."/>
            <person name="Abouelleil A."/>
            <person name="Alvarado L."/>
            <person name="Chapman S.B."/>
            <person name="Gainer-Dewar J."/>
            <person name="Goldberg J."/>
            <person name="Griggs A."/>
            <person name="Gujja S."/>
            <person name="Hansen M."/>
            <person name="Howarth C."/>
            <person name="Imamovic A."/>
            <person name="Ireland A."/>
            <person name="Larimer J."/>
            <person name="McCowan C."/>
            <person name="Murphy C."/>
            <person name="Pearson M."/>
            <person name="Poon T.W."/>
            <person name="Priest M."/>
            <person name="Roberts A."/>
            <person name="Saif S."/>
            <person name="Shea T."/>
            <person name="Sykes S."/>
            <person name="Wortman J."/>
            <person name="Nusbaum C."/>
            <person name="Birren B."/>
        </authorList>
    </citation>
    <scope>NUCLEOTIDE SEQUENCE [LARGE SCALE GENOMIC DNA]</scope>
    <source>
        <strain evidence="1 2">CJ05E6</strain>
    </source>
</reference>
<proteinExistence type="predicted"/>
<dbReference type="EMBL" id="KI671032">
    <property type="protein sequence ID" value="ETL48035.1"/>
    <property type="molecule type" value="Genomic_DNA"/>
</dbReference>
<dbReference type="AlphaFoldDB" id="W2JNM9"/>
<accession>W2JNM9</accession>
<protein>
    <submittedName>
        <fullName evidence="1">Uncharacterized protein</fullName>
    </submittedName>
</protein>
<name>W2JNM9_PHYNI</name>